<evidence type="ECO:0000256" key="3">
    <source>
        <dbReference type="ARBA" id="ARBA00022670"/>
    </source>
</evidence>
<dbReference type="SUPFAM" id="SSF50494">
    <property type="entry name" value="Trypsin-like serine proteases"/>
    <property type="match status" value="1"/>
</dbReference>
<reference evidence="11 12" key="1">
    <citation type="journal article" date="2024" name="Insects">
        <title>An Improved Chromosome-Level Genome Assembly of the Firefly Pyrocoelia pectoralis.</title>
        <authorList>
            <person name="Fu X."/>
            <person name="Meyer-Rochow V.B."/>
            <person name="Ballantyne L."/>
            <person name="Zhu X."/>
        </authorList>
    </citation>
    <scope>NUCLEOTIDE SEQUENCE [LARGE SCALE GENOMIC DNA]</scope>
    <source>
        <strain evidence="11">XCY_ONT2</strain>
    </source>
</reference>
<evidence type="ECO:0000313" key="12">
    <source>
        <dbReference type="Proteomes" id="UP001329430"/>
    </source>
</evidence>
<dbReference type="CDD" id="cd00190">
    <property type="entry name" value="Tryp_SPc"/>
    <property type="match status" value="1"/>
</dbReference>
<evidence type="ECO:0000313" key="11">
    <source>
        <dbReference type="EMBL" id="KAK5638707.1"/>
    </source>
</evidence>
<evidence type="ECO:0000256" key="8">
    <source>
        <dbReference type="ARBA" id="ARBA00023157"/>
    </source>
</evidence>
<evidence type="ECO:0000259" key="10">
    <source>
        <dbReference type="PROSITE" id="PS50240"/>
    </source>
</evidence>
<evidence type="ECO:0000256" key="9">
    <source>
        <dbReference type="SAM" id="SignalP"/>
    </source>
</evidence>
<dbReference type="GO" id="GO:0006508">
    <property type="term" value="P:proteolysis"/>
    <property type="evidence" value="ECO:0007669"/>
    <property type="project" value="UniProtKB-KW"/>
</dbReference>
<dbReference type="InterPro" id="IPR051333">
    <property type="entry name" value="CLIP_Serine_Protease"/>
</dbReference>
<dbReference type="PROSITE" id="PS00134">
    <property type="entry name" value="TRYPSIN_HIS"/>
    <property type="match status" value="1"/>
</dbReference>
<dbReference type="InterPro" id="IPR009003">
    <property type="entry name" value="Peptidase_S1_PA"/>
</dbReference>
<dbReference type="PANTHER" id="PTHR24260">
    <property type="match status" value="1"/>
</dbReference>
<keyword evidence="6" id="KW-0720">Serine protease</keyword>
<dbReference type="PANTHER" id="PTHR24260:SF143">
    <property type="entry name" value="SERINE PROTEASE GD-LIKE PROTEIN"/>
    <property type="match status" value="1"/>
</dbReference>
<dbReference type="SMART" id="SM00020">
    <property type="entry name" value="Tryp_SPc"/>
    <property type="match status" value="1"/>
</dbReference>
<proteinExistence type="predicted"/>
<dbReference type="PRINTS" id="PR00722">
    <property type="entry name" value="CHYMOTRYPSIN"/>
</dbReference>
<feature type="signal peptide" evidence="9">
    <location>
        <begin position="1"/>
        <end position="18"/>
    </location>
</feature>
<sequence length="508" mass="58143">MVLLIVHFFVMFFGLISSLPNNNPCPNIFKYESSERNEIHGIMTFKNDFSGNYKVELKMVLPIQTNQNIGIKRFSSLYDVQMGKDVVFYVSFPTFNPVPEVDEIIFNGRLYCSMRHSLGPQYPALTFLSAFNAFSVSSVEMRPVQRPHVTQDEQYVVQEEERRPVQRPHVNHNHQQFMTQEPDNFFNFINPSTTPTPDIHSQEYFEQLFTQSSIKNPENTESNIKNRPTPATQIVIKAPAPLENRDGLECGISEDTQALVVHGTSTSEGQYPWLVAMFHLQKSETYKFKCAGNLISNNHVITAAHCVRHLNKPETLPHENIILVLGKHNIKSWATRSEIRDVKEIYVHPDYRQPSDADISIISMYKSVEFTRKIRPVCLWSETTVNVVGSQGVVVGWGKDELFNEYVPEPKEIKMPVVSQEDCLRADERFIQLTSNRTFCAGYRNGSGLCTGDSGGGFVMRHNGRWTLRGIVSAALVDPSTRSCDVNNYMVFSDVVRYKRWIERILIR</sequence>
<dbReference type="InterPro" id="IPR018114">
    <property type="entry name" value="TRYPSIN_HIS"/>
</dbReference>
<name>A0AAN7ZCQ9_9COLE</name>
<dbReference type="AlphaFoldDB" id="A0AAN7ZCQ9"/>
<dbReference type="InterPro" id="IPR043504">
    <property type="entry name" value="Peptidase_S1_PA_chymotrypsin"/>
</dbReference>
<accession>A0AAN7ZCQ9</accession>
<keyword evidence="12" id="KW-1185">Reference proteome</keyword>
<dbReference type="Gene3D" id="2.40.10.10">
    <property type="entry name" value="Trypsin-like serine proteases"/>
    <property type="match status" value="1"/>
</dbReference>
<keyword evidence="2" id="KW-0964">Secreted</keyword>
<feature type="domain" description="Peptidase S1" evidence="10">
    <location>
        <begin position="260"/>
        <end position="507"/>
    </location>
</feature>
<gene>
    <name evidence="11" type="ORF">RI129_013002</name>
</gene>
<keyword evidence="8" id="KW-1015">Disulfide bond</keyword>
<evidence type="ECO:0000256" key="5">
    <source>
        <dbReference type="ARBA" id="ARBA00022801"/>
    </source>
</evidence>
<dbReference type="EMBL" id="JAVRBK010000010">
    <property type="protein sequence ID" value="KAK5638707.1"/>
    <property type="molecule type" value="Genomic_DNA"/>
</dbReference>
<dbReference type="FunFam" id="2.40.10.10:FF:000146">
    <property type="entry name" value="Serine protease 53"/>
    <property type="match status" value="1"/>
</dbReference>
<evidence type="ECO:0000256" key="2">
    <source>
        <dbReference type="ARBA" id="ARBA00022525"/>
    </source>
</evidence>
<protein>
    <recommendedName>
        <fullName evidence="10">Peptidase S1 domain-containing protein</fullName>
    </recommendedName>
</protein>
<keyword evidence="5" id="KW-0378">Hydrolase</keyword>
<dbReference type="InterPro" id="IPR001314">
    <property type="entry name" value="Peptidase_S1A"/>
</dbReference>
<evidence type="ECO:0000256" key="4">
    <source>
        <dbReference type="ARBA" id="ARBA00022729"/>
    </source>
</evidence>
<evidence type="ECO:0000256" key="6">
    <source>
        <dbReference type="ARBA" id="ARBA00022825"/>
    </source>
</evidence>
<comment type="caution">
    <text evidence="11">The sequence shown here is derived from an EMBL/GenBank/DDBJ whole genome shotgun (WGS) entry which is preliminary data.</text>
</comment>
<dbReference type="GO" id="GO:0004252">
    <property type="term" value="F:serine-type endopeptidase activity"/>
    <property type="evidence" value="ECO:0007669"/>
    <property type="project" value="InterPro"/>
</dbReference>
<keyword evidence="4 9" id="KW-0732">Signal</keyword>
<evidence type="ECO:0000256" key="7">
    <source>
        <dbReference type="ARBA" id="ARBA00023145"/>
    </source>
</evidence>
<feature type="chain" id="PRO_5042939670" description="Peptidase S1 domain-containing protein" evidence="9">
    <location>
        <begin position="19"/>
        <end position="508"/>
    </location>
</feature>
<dbReference type="Proteomes" id="UP001329430">
    <property type="component" value="Chromosome 10"/>
</dbReference>
<keyword evidence="7" id="KW-0865">Zymogen</keyword>
<keyword evidence="3" id="KW-0645">Protease</keyword>
<dbReference type="PROSITE" id="PS50240">
    <property type="entry name" value="TRYPSIN_DOM"/>
    <property type="match status" value="1"/>
</dbReference>
<comment type="subcellular location">
    <subcellularLocation>
        <location evidence="1">Secreted</location>
    </subcellularLocation>
</comment>
<dbReference type="Pfam" id="PF16030">
    <property type="entry name" value="GD_N"/>
    <property type="match status" value="1"/>
</dbReference>
<dbReference type="GO" id="GO:0005576">
    <property type="term" value="C:extracellular region"/>
    <property type="evidence" value="ECO:0007669"/>
    <property type="project" value="UniProtKB-SubCell"/>
</dbReference>
<organism evidence="11 12">
    <name type="scientific">Pyrocoelia pectoralis</name>
    <dbReference type="NCBI Taxonomy" id="417401"/>
    <lineage>
        <taxon>Eukaryota</taxon>
        <taxon>Metazoa</taxon>
        <taxon>Ecdysozoa</taxon>
        <taxon>Arthropoda</taxon>
        <taxon>Hexapoda</taxon>
        <taxon>Insecta</taxon>
        <taxon>Pterygota</taxon>
        <taxon>Neoptera</taxon>
        <taxon>Endopterygota</taxon>
        <taxon>Coleoptera</taxon>
        <taxon>Polyphaga</taxon>
        <taxon>Elateriformia</taxon>
        <taxon>Elateroidea</taxon>
        <taxon>Lampyridae</taxon>
        <taxon>Lampyrinae</taxon>
        <taxon>Pyrocoelia</taxon>
    </lineage>
</organism>
<evidence type="ECO:0000256" key="1">
    <source>
        <dbReference type="ARBA" id="ARBA00004613"/>
    </source>
</evidence>
<dbReference type="InterPro" id="IPR031986">
    <property type="entry name" value="GD_N"/>
</dbReference>
<dbReference type="Pfam" id="PF00089">
    <property type="entry name" value="Trypsin"/>
    <property type="match status" value="1"/>
</dbReference>
<dbReference type="InterPro" id="IPR001254">
    <property type="entry name" value="Trypsin_dom"/>
</dbReference>